<dbReference type="Gene3D" id="3.10.350.10">
    <property type="entry name" value="LysM domain"/>
    <property type="match status" value="1"/>
</dbReference>
<dbReference type="SUPFAM" id="SSF54106">
    <property type="entry name" value="LysM domain"/>
    <property type="match status" value="1"/>
</dbReference>
<dbReference type="PROSITE" id="PS51782">
    <property type="entry name" value="LYSM"/>
    <property type="match status" value="1"/>
</dbReference>
<gene>
    <name evidence="1" type="ORF">BN1096_840042</name>
</gene>
<reference evidence="1" key="1">
    <citation type="submission" date="2014-07" db="EMBL/GenBank/DDBJ databases">
        <authorList>
            <person name="Monot Marc"/>
        </authorList>
    </citation>
    <scope>NUCLEOTIDE SEQUENCE</scope>
</reference>
<dbReference type="CDD" id="cd00118">
    <property type="entry name" value="LysM"/>
    <property type="match status" value="1"/>
</dbReference>
<sequence length="212" mass="24499">MEMWLRQSNDAFRFPILPTSFEISGSINTSTTNVLKLGEVIVCGGTGLRTTEINSFFPSKQYHFCNYKDFPQPYDCVNKLKKWMEQGLILRYIITETDVNMEVIIESFKHGKQDGTNDVYFTLSLKEYKRIQIPKVSINNDERLSSVKDVPITKGFETKKQRTHKVGKGDSLWSLAKKYYGNGDLWKKIYDANKKLIKNPDIIKDGWVLVIP</sequence>
<accession>A0A031WA12</accession>
<dbReference type="PANTHER" id="PTHR34700">
    <property type="entry name" value="POTASSIUM BINDING PROTEIN KBP"/>
    <property type="match status" value="1"/>
</dbReference>
<dbReference type="InterPro" id="IPR036779">
    <property type="entry name" value="LysM_dom_sf"/>
</dbReference>
<dbReference type="InterPro" id="IPR018392">
    <property type="entry name" value="LysM"/>
</dbReference>
<dbReference type="AlphaFoldDB" id="A0A031WA12"/>
<protein>
    <submittedName>
        <fullName evidence="1">XkdP protein (Modular protein)</fullName>
    </submittedName>
</protein>
<dbReference type="PANTHER" id="PTHR34700:SF4">
    <property type="entry name" value="PHAGE-LIKE ELEMENT PBSX PROTEIN XKDP"/>
    <property type="match status" value="1"/>
</dbReference>
<proteinExistence type="predicted"/>
<evidence type="ECO:0000313" key="1">
    <source>
        <dbReference type="EMBL" id="CDS90455.1"/>
    </source>
</evidence>
<dbReference type="Pfam" id="PF01476">
    <property type="entry name" value="LysM"/>
    <property type="match status" value="1"/>
</dbReference>
<dbReference type="SMART" id="SM00257">
    <property type="entry name" value="LysM"/>
    <property type="match status" value="1"/>
</dbReference>
<dbReference type="EMBL" id="LK932540">
    <property type="protein sequence ID" value="CDS90455.1"/>
    <property type="molecule type" value="Genomic_DNA"/>
</dbReference>
<dbReference type="RefSeq" id="WP_021414850.1">
    <property type="nucleotide sequence ID" value="NZ_BIOX01000054.1"/>
</dbReference>
<name>A0A031WA12_CLODI</name>
<dbReference type="InterPro" id="IPR052196">
    <property type="entry name" value="Bact_Kbp"/>
</dbReference>
<organism evidence="1">
    <name type="scientific">Clostridioides difficile</name>
    <name type="common">Peptoclostridium difficile</name>
    <dbReference type="NCBI Taxonomy" id="1496"/>
    <lineage>
        <taxon>Bacteria</taxon>
        <taxon>Bacillati</taxon>
        <taxon>Bacillota</taxon>
        <taxon>Clostridia</taxon>
        <taxon>Peptostreptococcales</taxon>
        <taxon>Peptostreptococcaceae</taxon>
        <taxon>Clostridioides</taxon>
    </lineage>
</organism>